<dbReference type="SUPFAM" id="SSF50621">
    <property type="entry name" value="Alanine racemase C-terminal domain-like"/>
    <property type="match status" value="1"/>
</dbReference>
<reference evidence="8 9" key="1">
    <citation type="submission" date="2017-08" db="EMBL/GenBank/DDBJ databases">
        <title>Comparative genomics of bacteria isolated from necrotic lesions of AOD affected trees.</title>
        <authorList>
            <person name="Doonan J."/>
            <person name="Denman S."/>
            <person name="McDonald J.E."/>
        </authorList>
    </citation>
    <scope>NUCLEOTIDE SEQUENCE [LARGE SCALE GENOMIC DNA]</scope>
    <source>
        <strain evidence="8 9">477</strain>
    </source>
</reference>
<dbReference type="PANTHER" id="PTHR43727:SF2">
    <property type="entry name" value="GROUP IV DECARBOXYLASE"/>
    <property type="match status" value="1"/>
</dbReference>
<evidence type="ECO:0000256" key="1">
    <source>
        <dbReference type="ARBA" id="ARBA00001933"/>
    </source>
</evidence>
<dbReference type="EC" id="4.1.1.20" evidence="5"/>
<keyword evidence="2" id="KW-0210">Decarboxylase</keyword>
<dbReference type="InterPro" id="IPR022644">
    <property type="entry name" value="De-COase2_N"/>
</dbReference>
<dbReference type="GO" id="GO:0009089">
    <property type="term" value="P:lysine biosynthetic process via diaminopimelate"/>
    <property type="evidence" value="ECO:0007669"/>
    <property type="project" value="UniProtKB-UniRule"/>
</dbReference>
<dbReference type="KEGG" id="lbq:CKQ53_00650"/>
<evidence type="ECO:0000256" key="2">
    <source>
        <dbReference type="ARBA" id="ARBA00022793"/>
    </source>
</evidence>
<name>A0AAD0WJH2_9GAMM</name>
<keyword evidence="3 6" id="KW-0663">Pyridoxal phosphate</keyword>
<dbReference type="GO" id="GO:0008836">
    <property type="term" value="F:diaminopimelate decarboxylase activity"/>
    <property type="evidence" value="ECO:0007669"/>
    <property type="project" value="UniProtKB-UniRule"/>
</dbReference>
<dbReference type="InterPro" id="IPR000183">
    <property type="entry name" value="Orn/DAP/Arg_de-COase"/>
</dbReference>
<sequence length="442" mass="48580">MHHCKYDSRYITKNNIEGVEYNKLAEAIGTPCYIYSANQIKDDLRQLKAALPPELHFFYSLKANPNLSLVSLIRQQQVGCEVCSLPELETALMAGVQSDDIIFVGPAKSDAELQRSVELGIHAVVVESRDELDRLNQIAAQQNKRQRFALRINPDFAPAKARLVMSGKPRQFGMDESQALSLMAQRHAYSHLQLCGIHIYLGTRILDAEAVAHNTLNILRTAEKCQQATGVALEFVDIGGGLGIAYHEKETPLDLALLGRLLQAPISQFQQRHPHVRLVMELGRFIVARSGVFVTRVRDVKSSRDKRFAICDGGSNCHGAAAGLGAVIRKNFPVERLGVAPPGAPLQRYDLTGPLCTPTDIIGENVLLPTLEAGDLIGLFNSGAYGPTASPVYFLSFGYPAEALVDGDRVVLIRRPDDMAHLLRQQQAEPIVLSPPLIKQRA</sequence>
<organism evidence="8 9">
    <name type="scientific">Lonsdalea britannica</name>
    <dbReference type="NCBI Taxonomy" id="1082704"/>
    <lineage>
        <taxon>Bacteria</taxon>
        <taxon>Pseudomonadati</taxon>
        <taxon>Pseudomonadota</taxon>
        <taxon>Gammaproteobacteria</taxon>
        <taxon>Enterobacterales</taxon>
        <taxon>Pectobacteriaceae</taxon>
        <taxon>Lonsdalea</taxon>
    </lineage>
</organism>
<evidence type="ECO:0000256" key="4">
    <source>
        <dbReference type="ARBA" id="ARBA00023239"/>
    </source>
</evidence>
<dbReference type="CDD" id="cd06839">
    <property type="entry name" value="PLPDE_III_Btrk_like"/>
    <property type="match status" value="1"/>
</dbReference>
<dbReference type="FunFam" id="3.20.20.10:FF:000003">
    <property type="entry name" value="Diaminopimelate decarboxylase"/>
    <property type="match status" value="1"/>
</dbReference>
<protein>
    <recommendedName>
        <fullName evidence="5">Diaminopimelate decarboxylase</fullName>
        <ecNumber evidence="5">4.1.1.20</ecNumber>
    </recommendedName>
</protein>
<dbReference type="Gene3D" id="3.20.20.10">
    <property type="entry name" value="Alanine racemase"/>
    <property type="match status" value="1"/>
</dbReference>
<dbReference type="Gene3D" id="2.40.37.10">
    <property type="entry name" value="Lyase, Ornithine Decarboxylase, Chain A, domain 1"/>
    <property type="match status" value="1"/>
</dbReference>
<evidence type="ECO:0000313" key="8">
    <source>
        <dbReference type="EMBL" id="AXW85642.1"/>
    </source>
</evidence>
<accession>A0AAD0WJH2</accession>
<dbReference type="InterPro" id="IPR029066">
    <property type="entry name" value="PLP-binding_barrel"/>
</dbReference>
<keyword evidence="4" id="KW-0456">Lyase</keyword>
<dbReference type="PANTHER" id="PTHR43727">
    <property type="entry name" value="DIAMINOPIMELATE DECARBOXYLASE"/>
    <property type="match status" value="1"/>
</dbReference>
<feature type="modified residue" description="N6-(pyridoxal phosphate)lysine" evidence="6">
    <location>
        <position position="62"/>
    </location>
</feature>
<dbReference type="EMBL" id="CP023009">
    <property type="protein sequence ID" value="AXW85642.1"/>
    <property type="molecule type" value="Genomic_DNA"/>
</dbReference>
<evidence type="ECO:0000256" key="6">
    <source>
        <dbReference type="PIRSR" id="PIRSR600183-50"/>
    </source>
</evidence>
<evidence type="ECO:0000313" key="9">
    <source>
        <dbReference type="Proteomes" id="UP000263881"/>
    </source>
</evidence>
<evidence type="ECO:0000259" key="7">
    <source>
        <dbReference type="Pfam" id="PF02784"/>
    </source>
</evidence>
<dbReference type="InterPro" id="IPR002986">
    <property type="entry name" value="DAP_deCOOHase_LysA"/>
</dbReference>
<gene>
    <name evidence="8" type="primary">lysA</name>
    <name evidence="8" type="ORF">CKQ53_00650</name>
</gene>
<dbReference type="PRINTS" id="PR01179">
    <property type="entry name" value="ODADCRBXLASE"/>
</dbReference>
<dbReference type="InterPro" id="IPR009006">
    <property type="entry name" value="Ala_racemase/Decarboxylase_C"/>
</dbReference>
<feature type="active site" description="Proton donor" evidence="6">
    <location>
        <position position="356"/>
    </location>
</feature>
<dbReference type="RefSeq" id="WP_094118357.1">
    <property type="nucleotide sequence ID" value="NZ_CP023009.1"/>
</dbReference>
<dbReference type="SUPFAM" id="SSF51419">
    <property type="entry name" value="PLP-binding barrel"/>
    <property type="match status" value="1"/>
</dbReference>
<comment type="cofactor">
    <cofactor evidence="1 6">
        <name>pyridoxal 5'-phosphate</name>
        <dbReference type="ChEBI" id="CHEBI:597326"/>
    </cofactor>
</comment>
<evidence type="ECO:0000256" key="5">
    <source>
        <dbReference type="NCBIfam" id="TIGR01048"/>
    </source>
</evidence>
<evidence type="ECO:0000256" key="3">
    <source>
        <dbReference type="ARBA" id="ARBA00022898"/>
    </source>
</evidence>
<keyword evidence="9" id="KW-1185">Reference proteome</keyword>
<feature type="domain" description="Orn/DAP/Arg decarboxylase 2 N-terminal" evidence="7">
    <location>
        <begin position="39"/>
        <end position="288"/>
    </location>
</feature>
<dbReference type="NCBIfam" id="TIGR01048">
    <property type="entry name" value="lysA"/>
    <property type="match status" value="1"/>
</dbReference>
<dbReference type="Pfam" id="PF02784">
    <property type="entry name" value="Orn_Arg_deC_N"/>
    <property type="match status" value="1"/>
</dbReference>
<dbReference type="Proteomes" id="UP000263881">
    <property type="component" value="Chromosome"/>
</dbReference>
<proteinExistence type="predicted"/>
<dbReference type="AlphaFoldDB" id="A0AAD0WJH2"/>